<reference evidence="2" key="1">
    <citation type="submission" date="2013-09" db="EMBL/GenBank/DDBJ databases">
        <title>Corchorus olitorius genome sequencing.</title>
        <authorList>
            <person name="Alam M."/>
            <person name="Haque M.S."/>
            <person name="Islam M.S."/>
            <person name="Emdad E.M."/>
            <person name="Islam M.M."/>
            <person name="Ahmed B."/>
            <person name="Halim A."/>
            <person name="Hossen Q.M.M."/>
            <person name="Hossain M.Z."/>
            <person name="Ahmed R."/>
            <person name="Khan M.M."/>
            <person name="Islam R."/>
            <person name="Rashid M.M."/>
            <person name="Khan S.A."/>
            <person name="Rahman M.S."/>
            <person name="Alam M."/>
            <person name="Yahiya A.S."/>
            <person name="Khan M.S."/>
            <person name="Azam M.S."/>
            <person name="Haque T."/>
            <person name="Lashkar M.Z.H."/>
            <person name="Akhand A.I."/>
            <person name="Morshed G."/>
            <person name="Roy S."/>
            <person name="Uddin K.S."/>
            <person name="Rabeya T."/>
            <person name="Hossain A.S."/>
            <person name="Chowdhury A."/>
            <person name="Snigdha A.R."/>
            <person name="Mortoza M.S."/>
            <person name="Matin S.A."/>
            <person name="Hoque S.M.E."/>
            <person name="Islam M.K."/>
            <person name="Roy D.K."/>
            <person name="Haider R."/>
            <person name="Moosa M.M."/>
            <person name="Elias S.M."/>
            <person name="Hasan A.M."/>
            <person name="Jahan S."/>
            <person name="Shafiuddin M."/>
            <person name="Mahmood N."/>
            <person name="Shommy N.S."/>
        </authorList>
    </citation>
    <scope>NUCLEOTIDE SEQUENCE [LARGE SCALE GENOMIC DNA]</scope>
    <source>
        <strain evidence="2">cv. O-4</strain>
    </source>
</reference>
<accession>A0A1R3FXM6</accession>
<evidence type="ECO:0000313" key="2">
    <source>
        <dbReference type="Proteomes" id="UP000187203"/>
    </source>
</evidence>
<proteinExistence type="predicted"/>
<name>A0A1R3FXM6_9ROSI</name>
<dbReference type="EMBL" id="AWUE01024487">
    <property type="protein sequence ID" value="OMO50583.1"/>
    <property type="molecule type" value="Genomic_DNA"/>
</dbReference>
<comment type="caution">
    <text evidence="1">The sequence shown here is derived from an EMBL/GenBank/DDBJ whole genome shotgun (WGS) entry which is preliminary data.</text>
</comment>
<evidence type="ECO:0000313" key="1">
    <source>
        <dbReference type="EMBL" id="OMO50583.1"/>
    </source>
</evidence>
<gene>
    <name evidence="1" type="ORF">COLO4_37995</name>
</gene>
<dbReference type="AlphaFoldDB" id="A0A1R3FXM6"/>
<protein>
    <submittedName>
        <fullName evidence="1">Uncharacterized protein</fullName>
    </submittedName>
</protein>
<dbReference type="Proteomes" id="UP000187203">
    <property type="component" value="Unassembled WGS sequence"/>
</dbReference>
<organism evidence="1 2">
    <name type="scientific">Corchorus olitorius</name>
    <dbReference type="NCBI Taxonomy" id="93759"/>
    <lineage>
        <taxon>Eukaryota</taxon>
        <taxon>Viridiplantae</taxon>
        <taxon>Streptophyta</taxon>
        <taxon>Embryophyta</taxon>
        <taxon>Tracheophyta</taxon>
        <taxon>Spermatophyta</taxon>
        <taxon>Magnoliopsida</taxon>
        <taxon>eudicotyledons</taxon>
        <taxon>Gunneridae</taxon>
        <taxon>Pentapetalae</taxon>
        <taxon>rosids</taxon>
        <taxon>malvids</taxon>
        <taxon>Malvales</taxon>
        <taxon>Malvaceae</taxon>
        <taxon>Grewioideae</taxon>
        <taxon>Apeibeae</taxon>
        <taxon>Corchorus</taxon>
    </lineage>
</organism>
<keyword evidence="2" id="KW-1185">Reference proteome</keyword>
<sequence>MAFKQPPLPASHQATTNSQPITTNVLFQQQQPAKNIEHGDTFTKSTITVP</sequence>